<dbReference type="Gene3D" id="1.10.10.10">
    <property type="entry name" value="Winged helix-like DNA-binding domain superfamily/Winged helix DNA-binding domain"/>
    <property type="match status" value="1"/>
</dbReference>
<comment type="caution">
    <text evidence="6">The sequence shown here is derived from an EMBL/GenBank/DDBJ whole genome shotgun (WGS) entry which is preliminary data.</text>
</comment>
<reference evidence="6 7" key="1">
    <citation type="submission" date="2020-02" db="EMBL/GenBank/DDBJ databases">
        <title>Whole-genome analyses of novel actinobacteria.</title>
        <authorList>
            <person name="Sahin N."/>
            <person name="Tatar D."/>
        </authorList>
    </citation>
    <scope>NUCLEOTIDE SEQUENCE [LARGE SCALE GENOMIC DNA]</scope>
    <source>
        <strain evidence="6 7">SB3404</strain>
    </source>
</reference>
<keyword evidence="2" id="KW-0805">Transcription regulation</keyword>
<evidence type="ECO:0000256" key="4">
    <source>
        <dbReference type="ARBA" id="ARBA00023163"/>
    </source>
</evidence>
<organism evidence="6 7">
    <name type="scientific">Streptomyces boncukensis</name>
    <dbReference type="NCBI Taxonomy" id="2711219"/>
    <lineage>
        <taxon>Bacteria</taxon>
        <taxon>Bacillati</taxon>
        <taxon>Actinomycetota</taxon>
        <taxon>Actinomycetes</taxon>
        <taxon>Kitasatosporales</taxon>
        <taxon>Streptomycetaceae</taxon>
        <taxon>Streptomyces</taxon>
    </lineage>
</organism>
<keyword evidence="7" id="KW-1185">Reference proteome</keyword>
<dbReference type="EMBL" id="JAAKZZ010000042">
    <property type="protein sequence ID" value="NGO68073.1"/>
    <property type="molecule type" value="Genomic_DNA"/>
</dbReference>
<dbReference type="PRINTS" id="PR00039">
    <property type="entry name" value="HTHLYSR"/>
</dbReference>
<evidence type="ECO:0000256" key="2">
    <source>
        <dbReference type="ARBA" id="ARBA00023015"/>
    </source>
</evidence>
<dbReference type="GO" id="GO:0032993">
    <property type="term" value="C:protein-DNA complex"/>
    <property type="evidence" value="ECO:0007669"/>
    <property type="project" value="TreeGrafter"/>
</dbReference>
<dbReference type="SUPFAM" id="SSF46785">
    <property type="entry name" value="Winged helix' DNA-binding domain"/>
    <property type="match status" value="1"/>
</dbReference>
<name>A0A6G4WSU8_9ACTN</name>
<protein>
    <submittedName>
        <fullName evidence="6">LysR family transcriptional regulator</fullName>
    </submittedName>
</protein>
<dbReference type="InterPro" id="IPR000847">
    <property type="entry name" value="LysR_HTH_N"/>
</dbReference>
<accession>A0A6G4WSU8</accession>
<evidence type="ECO:0000256" key="1">
    <source>
        <dbReference type="ARBA" id="ARBA00009437"/>
    </source>
</evidence>
<keyword evidence="3" id="KW-0238">DNA-binding</keyword>
<dbReference type="PROSITE" id="PS50931">
    <property type="entry name" value="HTH_LYSR"/>
    <property type="match status" value="1"/>
</dbReference>
<feature type="domain" description="HTH lysR-type" evidence="5">
    <location>
        <begin position="3"/>
        <end position="60"/>
    </location>
</feature>
<dbReference type="GO" id="GO:0003700">
    <property type="term" value="F:DNA-binding transcription factor activity"/>
    <property type="evidence" value="ECO:0007669"/>
    <property type="project" value="InterPro"/>
</dbReference>
<dbReference type="CDD" id="cd08414">
    <property type="entry name" value="PBP2_LTTR_aromatics_like"/>
    <property type="match status" value="1"/>
</dbReference>
<proteinExistence type="inferred from homology"/>
<dbReference type="Pfam" id="PF00126">
    <property type="entry name" value="HTH_1"/>
    <property type="match status" value="1"/>
</dbReference>
<dbReference type="InterPro" id="IPR005119">
    <property type="entry name" value="LysR_subst-bd"/>
</dbReference>
<dbReference type="RefSeq" id="WP_165297729.1">
    <property type="nucleotide sequence ID" value="NZ_JAAKZZ010000042.1"/>
</dbReference>
<dbReference type="AlphaFoldDB" id="A0A6G4WSU8"/>
<dbReference type="Pfam" id="PF03466">
    <property type="entry name" value="LysR_substrate"/>
    <property type="match status" value="1"/>
</dbReference>
<evidence type="ECO:0000313" key="7">
    <source>
        <dbReference type="Proteomes" id="UP000477722"/>
    </source>
</evidence>
<keyword evidence="4" id="KW-0804">Transcription</keyword>
<evidence type="ECO:0000256" key="3">
    <source>
        <dbReference type="ARBA" id="ARBA00023125"/>
    </source>
</evidence>
<dbReference type="FunFam" id="1.10.10.10:FF:000001">
    <property type="entry name" value="LysR family transcriptional regulator"/>
    <property type="match status" value="1"/>
</dbReference>
<dbReference type="SUPFAM" id="SSF53850">
    <property type="entry name" value="Periplasmic binding protein-like II"/>
    <property type="match status" value="1"/>
</dbReference>
<evidence type="ECO:0000313" key="6">
    <source>
        <dbReference type="EMBL" id="NGO68073.1"/>
    </source>
</evidence>
<sequence length="293" mass="32829">MDLDLRRVRYFIAVAEHENFGRAAEVLHIAQPVLSRQIRVLEDELKVSLFDRDTTGTRLTAVGEALLEDARSLLAAAEATRRRARDVAAGVRRFTVGFTPGVPIAPAVREFSGRHVEVSVEVLRMDFLHRADFVRDGRVDVGYLRLPTDTHGLSTEPLFTEPHVAELPTGHRFADRDAVDTADLAAEHLLLEAEPEWRDARLWPRDRQGRRPSLDVRSIEEVLEHVAAGRGVVVLPLSTARYFARPDTTHVPVSGLPHSPVCLAWRSYRYSTLIEEYVALASRMTEPPEAALP</sequence>
<dbReference type="PANTHER" id="PTHR30346:SF0">
    <property type="entry name" value="HCA OPERON TRANSCRIPTIONAL ACTIVATOR HCAR"/>
    <property type="match status" value="1"/>
</dbReference>
<comment type="similarity">
    <text evidence="1">Belongs to the LysR transcriptional regulatory family.</text>
</comment>
<dbReference type="Gene3D" id="3.40.190.10">
    <property type="entry name" value="Periplasmic binding protein-like II"/>
    <property type="match status" value="2"/>
</dbReference>
<dbReference type="InterPro" id="IPR036388">
    <property type="entry name" value="WH-like_DNA-bd_sf"/>
</dbReference>
<dbReference type="Proteomes" id="UP000477722">
    <property type="component" value="Unassembled WGS sequence"/>
</dbReference>
<gene>
    <name evidence="6" type="ORF">G5C65_06845</name>
</gene>
<dbReference type="PANTHER" id="PTHR30346">
    <property type="entry name" value="TRANSCRIPTIONAL DUAL REGULATOR HCAR-RELATED"/>
    <property type="match status" value="1"/>
</dbReference>
<dbReference type="InterPro" id="IPR036390">
    <property type="entry name" value="WH_DNA-bd_sf"/>
</dbReference>
<evidence type="ECO:0000259" key="5">
    <source>
        <dbReference type="PROSITE" id="PS50931"/>
    </source>
</evidence>
<dbReference type="GO" id="GO:0003677">
    <property type="term" value="F:DNA binding"/>
    <property type="evidence" value="ECO:0007669"/>
    <property type="project" value="UniProtKB-KW"/>
</dbReference>